<keyword evidence="2" id="KW-1185">Reference proteome</keyword>
<organism evidence="1 2">
    <name type="scientific">Knipowitschia caucasica</name>
    <name type="common">Caucasian dwarf goby</name>
    <name type="synonym">Pomatoschistus caucasicus</name>
    <dbReference type="NCBI Taxonomy" id="637954"/>
    <lineage>
        <taxon>Eukaryota</taxon>
        <taxon>Metazoa</taxon>
        <taxon>Chordata</taxon>
        <taxon>Craniata</taxon>
        <taxon>Vertebrata</taxon>
        <taxon>Euteleostomi</taxon>
        <taxon>Actinopterygii</taxon>
        <taxon>Neopterygii</taxon>
        <taxon>Teleostei</taxon>
        <taxon>Neoteleostei</taxon>
        <taxon>Acanthomorphata</taxon>
        <taxon>Gobiaria</taxon>
        <taxon>Gobiiformes</taxon>
        <taxon>Gobioidei</taxon>
        <taxon>Gobiidae</taxon>
        <taxon>Gobiinae</taxon>
        <taxon>Knipowitschia</taxon>
    </lineage>
</organism>
<name>A0AAV2JAG5_KNICA</name>
<dbReference type="AlphaFoldDB" id="A0AAV2JAG5"/>
<protein>
    <submittedName>
        <fullName evidence="1">Uncharacterized protein</fullName>
    </submittedName>
</protein>
<evidence type="ECO:0000313" key="2">
    <source>
        <dbReference type="Proteomes" id="UP001497482"/>
    </source>
</evidence>
<evidence type="ECO:0000313" key="1">
    <source>
        <dbReference type="EMBL" id="CAL1573052.1"/>
    </source>
</evidence>
<gene>
    <name evidence="1" type="ORF">KC01_LOCUS5014</name>
</gene>
<dbReference type="EMBL" id="OZ035833">
    <property type="protein sequence ID" value="CAL1573052.1"/>
    <property type="molecule type" value="Genomic_DNA"/>
</dbReference>
<sequence>MCVLELRKIRGVLQTWLFTLEGDVSCAFDPSVLESPSPPSCVSKVPVGAKTDTPVRDWPSNFKVSRSPRPPAHLRASVSASTVTAGRPVELEAFGRRRDAEIALENSVGCDGGLLLLLLVGGLRGFLPLTVITARLTSKLQTDISG</sequence>
<accession>A0AAV2JAG5</accession>
<dbReference type="Proteomes" id="UP001497482">
    <property type="component" value="Chromosome 11"/>
</dbReference>
<reference evidence="1 2" key="1">
    <citation type="submission" date="2024-04" db="EMBL/GenBank/DDBJ databases">
        <authorList>
            <person name="Waldvogel A.-M."/>
            <person name="Schoenle A."/>
        </authorList>
    </citation>
    <scope>NUCLEOTIDE SEQUENCE [LARGE SCALE GENOMIC DNA]</scope>
</reference>
<proteinExistence type="predicted"/>